<organism evidence="1">
    <name type="scientific">Gokushovirinae environmental samples</name>
    <dbReference type="NCBI Taxonomy" id="1478972"/>
    <lineage>
        <taxon>Viruses</taxon>
        <taxon>Monodnaviria</taxon>
        <taxon>Sangervirae</taxon>
        <taxon>Phixviricota</taxon>
        <taxon>Malgrandaviricetes</taxon>
        <taxon>Petitvirales</taxon>
        <taxon>Microviridae</taxon>
        <taxon>environmental samples</taxon>
    </lineage>
</organism>
<reference evidence="1" key="1">
    <citation type="submission" date="2018-03" db="EMBL/GenBank/DDBJ databases">
        <title>Twenty-four Novel Viral Genomes identified from the Dushanzi Mud Volcanic Sediment in Xinjiang, China.</title>
        <authorList>
            <person name="Han L."/>
        </authorList>
    </citation>
    <scope>NUCLEOTIDE SEQUENCE</scope>
</reference>
<dbReference type="EMBL" id="MH029523">
    <property type="protein sequence ID" value="AVQ10225.1"/>
    <property type="molecule type" value="Genomic_DNA"/>
</dbReference>
<proteinExistence type="predicted"/>
<accession>A0A2R3UAD9</accession>
<name>A0A2R3UAD9_9VIRU</name>
<protein>
    <submittedName>
        <fullName evidence="1">Packaging protein</fullName>
    </submittedName>
</protein>
<sequence length="86" mass="9829">MEYQLITILDRAIQAFLPLGNVRAEGEALRVFKDMIEQQGSPQNKHPDDYDLYIVGKFNDQTGEITPEKPRKIADGKTYREMLSAT</sequence>
<evidence type="ECO:0000313" key="1">
    <source>
        <dbReference type="EMBL" id="AVQ10225.1"/>
    </source>
</evidence>
<dbReference type="InterPro" id="IPR046781">
    <property type="entry name" value="Phage_ORF5"/>
</dbReference>
<dbReference type="Pfam" id="PF20577">
    <property type="entry name" value="Phage_ORF5"/>
    <property type="match status" value="1"/>
</dbReference>